<evidence type="ECO:0000313" key="2">
    <source>
        <dbReference type="Proteomes" id="UP000643810"/>
    </source>
</evidence>
<dbReference type="Pfam" id="PF14056">
    <property type="entry name" value="DUF4250"/>
    <property type="match status" value="1"/>
</dbReference>
<gene>
    <name evidence="1" type="ORF">H8R94_03495</name>
</gene>
<organism evidence="1 2">
    <name type="scientific">Roseburia lenta</name>
    <dbReference type="NCBI Taxonomy" id="2763061"/>
    <lineage>
        <taxon>Bacteria</taxon>
        <taxon>Bacillati</taxon>
        <taxon>Bacillota</taxon>
        <taxon>Clostridia</taxon>
        <taxon>Lachnospirales</taxon>
        <taxon>Lachnospiraceae</taxon>
        <taxon>Roseburia</taxon>
    </lineage>
</organism>
<sequence>MNLPLDPMMLLSVVNMNLRDRYPSLAEFCAAENVDQADLKKRLAAIDYYYEADSNQFR</sequence>
<dbReference type="Proteomes" id="UP000643810">
    <property type="component" value="Unassembled WGS sequence"/>
</dbReference>
<proteinExistence type="predicted"/>
<dbReference type="RefSeq" id="WP_178010303.1">
    <property type="nucleotide sequence ID" value="NZ_JACOPG010000001.1"/>
</dbReference>
<reference evidence="1 2" key="1">
    <citation type="submission" date="2020-08" db="EMBL/GenBank/DDBJ databases">
        <title>Genome public.</title>
        <authorList>
            <person name="Liu C."/>
            <person name="Sun Q."/>
        </authorList>
    </citation>
    <scope>NUCLEOTIDE SEQUENCE [LARGE SCALE GENOMIC DNA]</scope>
    <source>
        <strain evidence="1 2">NSJ-9</strain>
    </source>
</reference>
<dbReference type="EMBL" id="JACOPG010000001">
    <property type="protein sequence ID" value="MBC5685688.1"/>
    <property type="molecule type" value="Genomic_DNA"/>
</dbReference>
<accession>A0ABR7GE30</accession>
<keyword evidence="2" id="KW-1185">Reference proteome</keyword>
<name>A0ABR7GE30_9FIRM</name>
<dbReference type="InterPro" id="IPR025346">
    <property type="entry name" value="DUF4250"/>
</dbReference>
<evidence type="ECO:0000313" key="1">
    <source>
        <dbReference type="EMBL" id="MBC5685688.1"/>
    </source>
</evidence>
<comment type="caution">
    <text evidence="1">The sequence shown here is derived from an EMBL/GenBank/DDBJ whole genome shotgun (WGS) entry which is preliminary data.</text>
</comment>
<protein>
    <submittedName>
        <fullName evidence="1">DUF4250 domain-containing protein</fullName>
    </submittedName>
</protein>